<feature type="short sequence motif" description="Meso-diaminopimelate recognition motif" evidence="8">
    <location>
        <begin position="409"/>
        <end position="412"/>
    </location>
</feature>
<dbReference type="SUPFAM" id="SSF53623">
    <property type="entry name" value="MurD-like peptide ligases, catalytic domain"/>
    <property type="match status" value="1"/>
</dbReference>
<dbReference type="InterPro" id="IPR036615">
    <property type="entry name" value="Mur_ligase_C_dom_sf"/>
</dbReference>
<accession>A0ABW2NRX8</accession>
<comment type="pathway">
    <text evidence="1 8 9">Cell wall biogenesis; peptidoglycan biosynthesis.</text>
</comment>
<dbReference type="Gene3D" id="3.40.1390.10">
    <property type="entry name" value="MurE/MurF, N-terminal domain"/>
    <property type="match status" value="1"/>
</dbReference>
<evidence type="ECO:0000256" key="1">
    <source>
        <dbReference type="ARBA" id="ARBA00004752"/>
    </source>
</evidence>
<dbReference type="GO" id="GO:0008765">
    <property type="term" value="F:UDP-N-acetylmuramoylalanyl-D-glutamate-2,6-diaminopimelate ligase activity"/>
    <property type="evidence" value="ECO:0007669"/>
    <property type="project" value="UniProtKB-EC"/>
</dbReference>
<keyword evidence="5 8" id="KW-0573">Peptidoglycan synthesis</keyword>
<dbReference type="Gene3D" id="3.90.190.20">
    <property type="entry name" value="Mur ligase, C-terminal domain"/>
    <property type="match status" value="1"/>
</dbReference>
<dbReference type="PANTHER" id="PTHR23135:SF4">
    <property type="entry name" value="UDP-N-ACETYLMURAMOYL-L-ALANYL-D-GLUTAMATE--2,6-DIAMINOPIMELATE LIGASE MURE HOMOLOG, CHLOROPLASTIC"/>
    <property type="match status" value="1"/>
</dbReference>
<dbReference type="Proteomes" id="UP001596549">
    <property type="component" value="Unassembled WGS sequence"/>
</dbReference>
<evidence type="ECO:0000259" key="11">
    <source>
        <dbReference type="Pfam" id="PF02875"/>
    </source>
</evidence>
<dbReference type="Pfam" id="PF08245">
    <property type="entry name" value="Mur_ligase_M"/>
    <property type="match status" value="1"/>
</dbReference>
<dbReference type="InterPro" id="IPR005761">
    <property type="entry name" value="UDP-N-AcMur-Glu-dNH2Pim_ligase"/>
</dbReference>
<keyword evidence="8" id="KW-0963">Cytoplasm</keyword>
<dbReference type="InterPro" id="IPR036565">
    <property type="entry name" value="Mur-like_cat_sf"/>
</dbReference>
<evidence type="ECO:0000256" key="7">
    <source>
        <dbReference type="ARBA" id="ARBA00023316"/>
    </source>
</evidence>
<evidence type="ECO:0000256" key="8">
    <source>
        <dbReference type="HAMAP-Rule" id="MF_00208"/>
    </source>
</evidence>
<dbReference type="InterPro" id="IPR035911">
    <property type="entry name" value="MurE/MurF_N"/>
</dbReference>
<feature type="binding site" evidence="8">
    <location>
        <position position="150"/>
    </location>
    <ligand>
        <name>UDP-N-acetyl-alpha-D-muramoyl-L-alanyl-D-glutamate</name>
        <dbReference type="ChEBI" id="CHEBI:83900"/>
    </ligand>
</feature>
<dbReference type="Pfam" id="PF01225">
    <property type="entry name" value="Mur_ligase"/>
    <property type="match status" value="1"/>
</dbReference>
<feature type="binding site" evidence="8">
    <location>
        <position position="178"/>
    </location>
    <ligand>
        <name>UDP-N-acetyl-alpha-D-muramoyl-L-alanyl-D-glutamate</name>
        <dbReference type="ChEBI" id="CHEBI:83900"/>
    </ligand>
</feature>
<comment type="cofactor">
    <cofactor evidence="8">
        <name>Mg(2+)</name>
        <dbReference type="ChEBI" id="CHEBI:18420"/>
    </cofactor>
</comment>
<feature type="domain" description="Mur ligase central" evidence="12">
    <location>
        <begin position="107"/>
        <end position="313"/>
    </location>
</feature>
<keyword evidence="4 8" id="KW-0133">Cell shape</keyword>
<evidence type="ECO:0000259" key="10">
    <source>
        <dbReference type="Pfam" id="PF01225"/>
    </source>
</evidence>
<dbReference type="Pfam" id="PF02875">
    <property type="entry name" value="Mur_ligase_C"/>
    <property type="match status" value="1"/>
</dbReference>
<dbReference type="PANTHER" id="PTHR23135">
    <property type="entry name" value="MUR LIGASE FAMILY MEMBER"/>
    <property type="match status" value="1"/>
</dbReference>
<comment type="function">
    <text evidence="8">Catalyzes the addition of meso-diaminopimelic acid to the nucleotide precursor UDP-N-acetylmuramoyl-L-alanyl-D-glutamate (UMAG) in the biosynthesis of bacterial cell-wall peptidoglycan.</text>
</comment>
<dbReference type="NCBIfam" id="NF001124">
    <property type="entry name" value="PRK00139.1-2"/>
    <property type="match status" value="1"/>
</dbReference>
<sequence>MKLKTLLSSLLHYSLNKDENPEIDSIEMDSRRLQKNSLFICIEGFTMDGHQFAKQAVQNGAVAILAEKEVDNAGVPVVIVNDTRRAMAILSDSFYGHPTQHMHLIGITGTNGKTTTSHIIEKIVSDANVPSGLIGTIDMKIKGKSYKVANTTPESLFLQKAFYQMKEEGVKTAVMEVSSHALDQGRVRGCDFNIAVFTNLTQDHLDYHRNMDEYMYAKSLLFSQMGNVYKEGTMKAAVLNNDDQASTAFKRVTPSQILTYGIDNKSDIMAKDITINSRGTSFLLQVPGHEERKVDLNLIGKFSVYNALAAISACFLSGIALDQIISSIESVRGVPGRFETVDAEQDFTVIVDYSHTPDSLENVLRTIKEFASGKITAIVGCGGDRDKSKRPIMAGIAVQLADEAVFTSDNPRSEDPAAILKDMEEGVDKDAEYRIIPDRKEAIEYAISNAKKDDIILIAGKGHETYQIIGSEVLDFDDRKVAMDAIGGIKK</sequence>
<feature type="binding site" evidence="8">
    <location>
        <position position="30"/>
    </location>
    <ligand>
        <name>UDP-N-acetyl-alpha-D-muramoyl-L-alanyl-D-glutamate</name>
        <dbReference type="ChEBI" id="CHEBI:83900"/>
    </ligand>
</feature>
<name>A0ABW2NRX8_9BACL</name>
<gene>
    <name evidence="8" type="primary">murE</name>
    <name evidence="13" type="ORF">ACFQPF_10310</name>
</gene>
<comment type="subcellular location">
    <subcellularLocation>
        <location evidence="8 9">Cytoplasm</location>
    </subcellularLocation>
</comment>
<evidence type="ECO:0000313" key="14">
    <source>
        <dbReference type="Proteomes" id="UP001596549"/>
    </source>
</evidence>
<dbReference type="RefSeq" id="WP_379749298.1">
    <property type="nucleotide sequence ID" value="NZ_JBHTCP010000016.1"/>
</dbReference>
<evidence type="ECO:0000256" key="5">
    <source>
        <dbReference type="ARBA" id="ARBA00022984"/>
    </source>
</evidence>
<feature type="binding site" evidence="8">
    <location>
        <position position="184"/>
    </location>
    <ligand>
        <name>UDP-N-acetyl-alpha-D-muramoyl-L-alanyl-D-glutamate</name>
        <dbReference type="ChEBI" id="CHEBI:83900"/>
    </ligand>
</feature>
<comment type="similarity">
    <text evidence="2 8">Belongs to the MurCDEF family. MurE subfamily.</text>
</comment>
<comment type="caution">
    <text evidence="8">Lacks conserved residue(s) required for the propagation of feature annotation.</text>
</comment>
<feature type="binding site" evidence="8">
    <location>
        <position position="186"/>
    </location>
    <ligand>
        <name>UDP-N-acetyl-alpha-D-muramoyl-L-alanyl-D-glutamate</name>
        <dbReference type="ChEBI" id="CHEBI:83900"/>
    </ligand>
</feature>
<keyword evidence="6 8" id="KW-0131">Cell cycle</keyword>
<evidence type="ECO:0000259" key="12">
    <source>
        <dbReference type="Pfam" id="PF08245"/>
    </source>
</evidence>
<proteinExistence type="inferred from homology"/>
<feature type="binding site" evidence="8">
    <location>
        <begin position="109"/>
        <end position="115"/>
    </location>
    <ligand>
        <name>ATP</name>
        <dbReference type="ChEBI" id="CHEBI:30616"/>
    </ligand>
</feature>
<dbReference type="InterPro" id="IPR004101">
    <property type="entry name" value="Mur_ligase_C"/>
</dbReference>
<dbReference type="HAMAP" id="MF_00208">
    <property type="entry name" value="MurE"/>
    <property type="match status" value="1"/>
</dbReference>
<dbReference type="EC" id="6.3.2.13" evidence="8"/>
<feature type="modified residue" description="N6-carboxylysine" evidence="8">
    <location>
        <position position="218"/>
    </location>
</feature>
<feature type="binding site" evidence="8">
    <location>
        <position position="385"/>
    </location>
    <ligand>
        <name>meso-2,6-diaminopimelate</name>
        <dbReference type="ChEBI" id="CHEBI:57791"/>
    </ligand>
</feature>
<comment type="catalytic activity">
    <reaction evidence="8">
        <text>UDP-N-acetyl-alpha-D-muramoyl-L-alanyl-D-glutamate + meso-2,6-diaminopimelate + ATP = UDP-N-acetyl-alpha-D-muramoyl-L-alanyl-gamma-D-glutamyl-meso-2,6-diaminopimelate + ADP + phosphate + H(+)</text>
        <dbReference type="Rhea" id="RHEA:23676"/>
        <dbReference type="ChEBI" id="CHEBI:15378"/>
        <dbReference type="ChEBI" id="CHEBI:30616"/>
        <dbReference type="ChEBI" id="CHEBI:43474"/>
        <dbReference type="ChEBI" id="CHEBI:57791"/>
        <dbReference type="ChEBI" id="CHEBI:83900"/>
        <dbReference type="ChEBI" id="CHEBI:83905"/>
        <dbReference type="ChEBI" id="CHEBI:456216"/>
        <dbReference type="EC" id="6.3.2.13"/>
    </reaction>
</comment>
<feature type="binding site" evidence="8">
    <location>
        <begin position="409"/>
        <end position="412"/>
    </location>
    <ligand>
        <name>meso-2,6-diaminopimelate</name>
        <dbReference type="ChEBI" id="CHEBI:57791"/>
    </ligand>
</feature>
<keyword evidence="3 8" id="KW-0132">Cell division</keyword>
<keyword evidence="8" id="KW-0460">Magnesium</keyword>
<keyword evidence="8" id="KW-0067">ATP-binding</keyword>
<dbReference type="SUPFAM" id="SSF53244">
    <property type="entry name" value="MurD-like peptide ligases, peptide-binding domain"/>
    <property type="match status" value="1"/>
</dbReference>
<dbReference type="NCBIfam" id="TIGR01085">
    <property type="entry name" value="murE"/>
    <property type="match status" value="1"/>
</dbReference>
<reference evidence="14" key="1">
    <citation type="journal article" date="2019" name="Int. J. Syst. Evol. Microbiol.">
        <title>The Global Catalogue of Microorganisms (GCM) 10K type strain sequencing project: providing services to taxonomists for standard genome sequencing and annotation.</title>
        <authorList>
            <consortium name="The Broad Institute Genomics Platform"/>
            <consortium name="The Broad Institute Genome Sequencing Center for Infectious Disease"/>
            <person name="Wu L."/>
            <person name="Ma J."/>
        </authorList>
    </citation>
    <scope>NUCLEOTIDE SEQUENCE [LARGE SCALE GENOMIC DNA]</scope>
    <source>
        <strain evidence="14">NBRC 106396</strain>
    </source>
</reference>
<keyword evidence="8 13" id="KW-0436">Ligase</keyword>
<evidence type="ECO:0000256" key="3">
    <source>
        <dbReference type="ARBA" id="ARBA00022618"/>
    </source>
</evidence>
<dbReference type="InterPro" id="IPR013221">
    <property type="entry name" value="Mur_ligase_cen"/>
</dbReference>
<keyword evidence="14" id="KW-1185">Reference proteome</keyword>
<evidence type="ECO:0000256" key="2">
    <source>
        <dbReference type="ARBA" id="ARBA00005898"/>
    </source>
</evidence>
<feature type="domain" description="Mur ligase C-terminal" evidence="11">
    <location>
        <begin position="336"/>
        <end position="462"/>
    </location>
</feature>
<comment type="caution">
    <text evidence="13">The sequence shown here is derived from an EMBL/GenBank/DDBJ whole genome shotgun (WGS) entry which is preliminary data.</text>
</comment>
<dbReference type="Gene3D" id="3.40.1190.10">
    <property type="entry name" value="Mur-like, catalytic domain"/>
    <property type="match status" value="1"/>
</dbReference>
<evidence type="ECO:0000313" key="13">
    <source>
        <dbReference type="EMBL" id="MFC7372075.1"/>
    </source>
</evidence>
<evidence type="ECO:0000256" key="6">
    <source>
        <dbReference type="ARBA" id="ARBA00023306"/>
    </source>
</evidence>
<feature type="binding site" evidence="8">
    <location>
        <begin position="151"/>
        <end position="152"/>
    </location>
    <ligand>
        <name>UDP-N-acetyl-alpha-D-muramoyl-L-alanyl-D-glutamate</name>
        <dbReference type="ChEBI" id="CHEBI:83900"/>
    </ligand>
</feature>
<organism evidence="13 14">
    <name type="scientific">Fictibacillus iocasae</name>
    <dbReference type="NCBI Taxonomy" id="2715437"/>
    <lineage>
        <taxon>Bacteria</taxon>
        <taxon>Bacillati</taxon>
        <taxon>Bacillota</taxon>
        <taxon>Bacilli</taxon>
        <taxon>Bacillales</taxon>
        <taxon>Fictibacillaceae</taxon>
        <taxon>Fictibacillus</taxon>
    </lineage>
</organism>
<feature type="binding site" evidence="8">
    <location>
        <position position="464"/>
    </location>
    <ligand>
        <name>meso-2,6-diaminopimelate</name>
        <dbReference type="ChEBI" id="CHEBI:57791"/>
    </ligand>
</feature>
<feature type="binding site" evidence="8">
    <location>
        <position position="460"/>
    </location>
    <ligand>
        <name>meso-2,6-diaminopimelate</name>
        <dbReference type="ChEBI" id="CHEBI:57791"/>
    </ligand>
</feature>
<dbReference type="SUPFAM" id="SSF63418">
    <property type="entry name" value="MurE/MurF N-terminal domain"/>
    <property type="match status" value="1"/>
</dbReference>
<evidence type="ECO:0000256" key="9">
    <source>
        <dbReference type="RuleBase" id="RU004135"/>
    </source>
</evidence>
<comment type="PTM">
    <text evidence="8">Carboxylation is probably crucial for Mg(2+) binding and, consequently, for the gamma-phosphate positioning of ATP.</text>
</comment>
<dbReference type="NCBIfam" id="NF001126">
    <property type="entry name" value="PRK00139.1-4"/>
    <property type="match status" value="1"/>
</dbReference>
<keyword evidence="8" id="KW-0547">Nucleotide-binding</keyword>
<feature type="domain" description="Mur ligase N-terminal catalytic" evidence="10">
    <location>
        <begin position="22"/>
        <end position="95"/>
    </location>
</feature>
<protein>
    <recommendedName>
        <fullName evidence="8">UDP-N-acetylmuramoyl-L-alanyl-D-glutamate--2,6-diaminopimelate ligase</fullName>
        <ecNumber evidence="8">6.3.2.13</ecNumber>
    </recommendedName>
    <alternativeName>
        <fullName evidence="8">Meso-A2pm-adding enzyme</fullName>
    </alternativeName>
    <alternativeName>
        <fullName evidence="8">Meso-diaminopimelate-adding enzyme</fullName>
    </alternativeName>
    <alternativeName>
        <fullName evidence="8">UDP-MurNAc-L-Ala-D-Glu:meso-diaminopimelate ligase</fullName>
    </alternativeName>
    <alternativeName>
        <fullName evidence="8">UDP-MurNAc-tripeptide synthetase</fullName>
    </alternativeName>
    <alternativeName>
        <fullName evidence="8">UDP-N-acetylmuramyl-tripeptide synthetase</fullName>
    </alternativeName>
</protein>
<dbReference type="InterPro" id="IPR000713">
    <property type="entry name" value="Mur_ligase_N"/>
</dbReference>
<dbReference type="EMBL" id="JBHTCP010000016">
    <property type="protein sequence ID" value="MFC7372075.1"/>
    <property type="molecule type" value="Genomic_DNA"/>
</dbReference>
<evidence type="ECO:0000256" key="4">
    <source>
        <dbReference type="ARBA" id="ARBA00022960"/>
    </source>
</evidence>
<keyword evidence="7 8" id="KW-0961">Cell wall biogenesis/degradation</keyword>